<gene>
    <name evidence="1" type="ORF">AVEN_180627_1</name>
</gene>
<protein>
    <submittedName>
        <fullName evidence="1">Uncharacterized protein</fullName>
    </submittedName>
</protein>
<evidence type="ECO:0000313" key="2">
    <source>
        <dbReference type="Proteomes" id="UP000499080"/>
    </source>
</evidence>
<reference evidence="1 2" key="1">
    <citation type="journal article" date="2019" name="Sci. Rep.">
        <title>Orb-weaving spider Araneus ventricosus genome elucidates the spidroin gene catalogue.</title>
        <authorList>
            <person name="Kono N."/>
            <person name="Nakamura H."/>
            <person name="Ohtoshi R."/>
            <person name="Moran D.A.P."/>
            <person name="Shinohara A."/>
            <person name="Yoshida Y."/>
            <person name="Fujiwara M."/>
            <person name="Mori M."/>
            <person name="Tomita M."/>
            <person name="Arakawa K."/>
        </authorList>
    </citation>
    <scope>NUCLEOTIDE SEQUENCE [LARGE SCALE GENOMIC DNA]</scope>
</reference>
<dbReference type="Proteomes" id="UP000499080">
    <property type="component" value="Unassembled WGS sequence"/>
</dbReference>
<sequence length="93" mass="10572">MTVTALSITVSSPAFQLTLRTKLQVIPRKRSHSKDVPRRIRLPSIYSVPDRACRSLEISGEIRISVTNRDIEKILVSLRSFVLCPNVSKLPKW</sequence>
<comment type="caution">
    <text evidence="1">The sequence shown here is derived from an EMBL/GenBank/DDBJ whole genome shotgun (WGS) entry which is preliminary data.</text>
</comment>
<accession>A0A4Y2WXI8</accession>
<dbReference type="EMBL" id="BGPR01065922">
    <property type="protein sequence ID" value="GBO40642.1"/>
    <property type="molecule type" value="Genomic_DNA"/>
</dbReference>
<evidence type="ECO:0000313" key="1">
    <source>
        <dbReference type="EMBL" id="GBO40642.1"/>
    </source>
</evidence>
<organism evidence="1 2">
    <name type="scientific">Araneus ventricosus</name>
    <name type="common">Orbweaver spider</name>
    <name type="synonym">Epeira ventricosa</name>
    <dbReference type="NCBI Taxonomy" id="182803"/>
    <lineage>
        <taxon>Eukaryota</taxon>
        <taxon>Metazoa</taxon>
        <taxon>Ecdysozoa</taxon>
        <taxon>Arthropoda</taxon>
        <taxon>Chelicerata</taxon>
        <taxon>Arachnida</taxon>
        <taxon>Araneae</taxon>
        <taxon>Araneomorphae</taxon>
        <taxon>Entelegynae</taxon>
        <taxon>Araneoidea</taxon>
        <taxon>Araneidae</taxon>
        <taxon>Araneus</taxon>
    </lineage>
</organism>
<name>A0A4Y2WXI8_ARAVE</name>
<dbReference type="AlphaFoldDB" id="A0A4Y2WXI8"/>
<proteinExistence type="predicted"/>
<keyword evidence="2" id="KW-1185">Reference proteome</keyword>